<organism evidence="1 2">
    <name type="scientific">Papaver atlanticum</name>
    <dbReference type="NCBI Taxonomy" id="357466"/>
    <lineage>
        <taxon>Eukaryota</taxon>
        <taxon>Viridiplantae</taxon>
        <taxon>Streptophyta</taxon>
        <taxon>Embryophyta</taxon>
        <taxon>Tracheophyta</taxon>
        <taxon>Spermatophyta</taxon>
        <taxon>Magnoliopsida</taxon>
        <taxon>Ranunculales</taxon>
        <taxon>Papaveraceae</taxon>
        <taxon>Papaveroideae</taxon>
        <taxon>Papaver</taxon>
    </lineage>
</organism>
<evidence type="ECO:0000313" key="1">
    <source>
        <dbReference type="EMBL" id="KAI3907012.1"/>
    </source>
</evidence>
<keyword evidence="2" id="KW-1185">Reference proteome</keyword>
<proteinExistence type="predicted"/>
<protein>
    <submittedName>
        <fullName evidence="1">Uncharacterized protein</fullName>
    </submittedName>
</protein>
<reference evidence="1" key="1">
    <citation type="submission" date="2022-04" db="EMBL/GenBank/DDBJ databases">
        <title>A functionally conserved STORR gene fusion in Papaver species that diverged 16.8 million years ago.</title>
        <authorList>
            <person name="Catania T."/>
        </authorList>
    </citation>
    <scope>NUCLEOTIDE SEQUENCE</scope>
    <source>
        <strain evidence="1">S-188037</strain>
    </source>
</reference>
<comment type="caution">
    <text evidence="1">The sequence shown here is derived from an EMBL/GenBank/DDBJ whole genome shotgun (WGS) entry which is preliminary data.</text>
</comment>
<dbReference type="AlphaFoldDB" id="A0AAD4XFP2"/>
<dbReference type="EMBL" id="JAJJMB010010676">
    <property type="protein sequence ID" value="KAI3907012.1"/>
    <property type="molecule type" value="Genomic_DNA"/>
</dbReference>
<gene>
    <name evidence="1" type="ORF">MKW98_009194</name>
</gene>
<dbReference type="Proteomes" id="UP001202328">
    <property type="component" value="Unassembled WGS sequence"/>
</dbReference>
<accession>A0AAD4XFP2</accession>
<name>A0AAD4XFP2_9MAGN</name>
<sequence>MTVNLDIVIWPYVPDILQRFCSYFHYCRSLQLDDNPTYAYLKRIFWNFFILEGESCSGIGTSFMRLSLSFSSFSHANLEKLIIYIWTRAGCCNNLVRYMLEHFNCDSYSLILHKTKLCAAALAPFKAYEGNFQGAKTIPSSMRCSTC</sequence>
<evidence type="ECO:0000313" key="2">
    <source>
        <dbReference type="Proteomes" id="UP001202328"/>
    </source>
</evidence>